<feature type="chain" id="PRO_5021820837" description="Porin family protein" evidence="1">
    <location>
        <begin position="28"/>
        <end position="270"/>
    </location>
</feature>
<evidence type="ECO:0000313" key="3">
    <source>
        <dbReference type="Proteomes" id="UP000320184"/>
    </source>
</evidence>
<protein>
    <recommendedName>
        <fullName evidence="4">Porin family protein</fullName>
    </recommendedName>
</protein>
<accession>A0A538SPT3</accession>
<gene>
    <name evidence="2" type="ORF">E6K73_01360</name>
</gene>
<proteinExistence type="predicted"/>
<sequence length="270" mass="28917">MNHRDALIAALATVLLPSGFVPAKASAADLASPSPFALPVAGVSEIAVSTSWCPPALGSIYYRPRHRYREREHFTERNSHATGFSQIHGGFFDPEGDLSSAALFGFRAGGLIDDHVQLGLGLDWSHRSDRQSEVISQEPLPGGGTSEVRRLLARSSSNLFPMMAFLQIAPGGGLPVVPYFGIGGGYEVLFLSAEDFQTHEKFDGTFGGWGWQGWAGAALLLSGASKLAAEVFVNRSEVERDVDDPASGETFHQVVNMDGVGLRVGLNWGF</sequence>
<name>A0A538SPT3_UNCEI</name>
<dbReference type="SUPFAM" id="SSF56925">
    <property type="entry name" value="OMPA-like"/>
    <property type="match status" value="1"/>
</dbReference>
<evidence type="ECO:0000313" key="2">
    <source>
        <dbReference type="EMBL" id="TMQ53384.1"/>
    </source>
</evidence>
<comment type="caution">
    <text evidence="2">The sequence shown here is derived from an EMBL/GenBank/DDBJ whole genome shotgun (WGS) entry which is preliminary data.</text>
</comment>
<feature type="signal peptide" evidence="1">
    <location>
        <begin position="1"/>
        <end position="27"/>
    </location>
</feature>
<dbReference type="InterPro" id="IPR011250">
    <property type="entry name" value="OMP/PagP_B-barrel"/>
</dbReference>
<evidence type="ECO:0000256" key="1">
    <source>
        <dbReference type="SAM" id="SignalP"/>
    </source>
</evidence>
<evidence type="ECO:0008006" key="4">
    <source>
        <dbReference type="Google" id="ProtNLM"/>
    </source>
</evidence>
<dbReference type="Proteomes" id="UP000320184">
    <property type="component" value="Unassembled WGS sequence"/>
</dbReference>
<dbReference type="AlphaFoldDB" id="A0A538SPT3"/>
<organism evidence="2 3">
    <name type="scientific">Eiseniibacteriota bacterium</name>
    <dbReference type="NCBI Taxonomy" id="2212470"/>
    <lineage>
        <taxon>Bacteria</taxon>
        <taxon>Candidatus Eiseniibacteriota</taxon>
    </lineage>
</organism>
<keyword evidence="1" id="KW-0732">Signal</keyword>
<dbReference type="EMBL" id="VBOT01000018">
    <property type="protein sequence ID" value="TMQ53384.1"/>
    <property type="molecule type" value="Genomic_DNA"/>
</dbReference>
<reference evidence="2 3" key="1">
    <citation type="journal article" date="2019" name="Nat. Microbiol.">
        <title>Mediterranean grassland soil C-N compound turnover is dependent on rainfall and depth, and is mediated by genomically divergent microorganisms.</title>
        <authorList>
            <person name="Diamond S."/>
            <person name="Andeer P.F."/>
            <person name="Li Z."/>
            <person name="Crits-Christoph A."/>
            <person name="Burstein D."/>
            <person name="Anantharaman K."/>
            <person name="Lane K.R."/>
            <person name="Thomas B.C."/>
            <person name="Pan C."/>
            <person name="Northen T.R."/>
            <person name="Banfield J.F."/>
        </authorList>
    </citation>
    <scope>NUCLEOTIDE SEQUENCE [LARGE SCALE GENOMIC DNA]</scope>
    <source>
        <strain evidence="2">WS_3</strain>
    </source>
</reference>
<dbReference type="Gene3D" id="2.40.160.20">
    <property type="match status" value="1"/>
</dbReference>